<dbReference type="InterPro" id="IPR009195">
    <property type="entry name" value="Uncharacterised_YjbK"/>
</dbReference>
<keyword evidence="3" id="KW-1185">Reference proteome</keyword>
<dbReference type="EMBL" id="CP095071">
    <property type="protein sequence ID" value="UOQ86504.1"/>
    <property type="molecule type" value="Genomic_DNA"/>
</dbReference>
<dbReference type="Gene3D" id="2.40.320.10">
    <property type="entry name" value="Hypothetical Protein Pfu-838710-001"/>
    <property type="match status" value="1"/>
</dbReference>
<dbReference type="InterPro" id="IPR033469">
    <property type="entry name" value="CYTH-like_dom_sf"/>
</dbReference>
<dbReference type="PIRSF" id="PIRSF012526">
    <property type="entry name" value="CYTH_UCP012526"/>
    <property type="match status" value="1"/>
</dbReference>
<accession>A0ABY4GQJ2</accession>
<dbReference type="PROSITE" id="PS51707">
    <property type="entry name" value="CYTH"/>
    <property type="match status" value="1"/>
</dbReference>
<evidence type="ECO:0000259" key="1">
    <source>
        <dbReference type="PROSITE" id="PS51707"/>
    </source>
</evidence>
<dbReference type="Proteomes" id="UP000831537">
    <property type="component" value="Chromosome"/>
</dbReference>
<sequence>MTQEIEIEFKNMLTESEYEQLLNYYSAEKLSPIRQRNHYFETKDFHLKQNHAALRIREKNNTYQLTLKQPNPNGAGLLETHCTITEQEADNWMDENIIPKQDITDALNQMNIDIQELKYGGMLETKRIEFTLNACTIVLDKSNYNGHTDYELELEASDETHGNQVFEKLLAAHQIPKRQTANKIERFYQTVQL</sequence>
<feature type="domain" description="CYTH" evidence="1">
    <location>
        <begin position="4"/>
        <end position="193"/>
    </location>
</feature>
<name>A0ABY4GQJ2_9BACI</name>
<organism evidence="2 3">
    <name type="scientific">Gracilibacillus salinarum</name>
    <dbReference type="NCBI Taxonomy" id="2932255"/>
    <lineage>
        <taxon>Bacteria</taxon>
        <taxon>Bacillati</taxon>
        <taxon>Bacillota</taxon>
        <taxon>Bacilli</taxon>
        <taxon>Bacillales</taxon>
        <taxon>Bacillaceae</taxon>
        <taxon>Gracilibacillus</taxon>
    </lineage>
</organism>
<dbReference type="InterPro" id="IPR023577">
    <property type="entry name" value="CYTH_domain"/>
</dbReference>
<evidence type="ECO:0000313" key="3">
    <source>
        <dbReference type="Proteomes" id="UP000831537"/>
    </source>
</evidence>
<gene>
    <name evidence="2" type="ORF">MUN87_06355</name>
</gene>
<dbReference type="CDD" id="cd07762">
    <property type="entry name" value="CYTH-like_Pase_1"/>
    <property type="match status" value="1"/>
</dbReference>
<dbReference type="SUPFAM" id="SSF55154">
    <property type="entry name" value="CYTH-like phosphatases"/>
    <property type="match status" value="1"/>
</dbReference>
<dbReference type="SMART" id="SM01118">
    <property type="entry name" value="CYTH"/>
    <property type="match status" value="1"/>
</dbReference>
<evidence type="ECO:0000313" key="2">
    <source>
        <dbReference type="EMBL" id="UOQ86504.1"/>
    </source>
</evidence>
<protein>
    <submittedName>
        <fullName evidence="2">CYTH domain-containing protein</fullName>
    </submittedName>
</protein>
<reference evidence="2 3" key="1">
    <citation type="submission" date="2022-04" db="EMBL/GenBank/DDBJ databases">
        <title>Gracilibacillus sp. isolated from saltern.</title>
        <authorList>
            <person name="Won M."/>
            <person name="Lee C.-M."/>
            <person name="Woen H.-Y."/>
            <person name="Kwon S.-W."/>
        </authorList>
    </citation>
    <scope>NUCLEOTIDE SEQUENCE [LARGE SCALE GENOMIC DNA]</scope>
    <source>
        <strain evidence="2 3">SSPM10-3</strain>
    </source>
</reference>
<dbReference type="RefSeq" id="WP_244746872.1">
    <property type="nucleotide sequence ID" value="NZ_CP095071.1"/>
</dbReference>
<proteinExistence type="predicted"/>
<dbReference type="Pfam" id="PF01928">
    <property type="entry name" value="CYTH"/>
    <property type="match status" value="1"/>
</dbReference>